<organism evidence="2">
    <name type="scientific">Ganoderma boninense</name>
    <dbReference type="NCBI Taxonomy" id="34458"/>
    <lineage>
        <taxon>Eukaryota</taxon>
        <taxon>Fungi</taxon>
        <taxon>Dikarya</taxon>
        <taxon>Basidiomycota</taxon>
        <taxon>Agaricomycotina</taxon>
        <taxon>Agaricomycetes</taxon>
        <taxon>Polyporales</taxon>
        <taxon>Polyporaceae</taxon>
        <taxon>Ganoderma</taxon>
    </lineage>
</organism>
<dbReference type="GO" id="GO:0016874">
    <property type="term" value="F:ligase activity"/>
    <property type="evidence" value="ECO:0007669"/>
    <property type="project" value="UniProtKB-KW"/>
</dbReference>
<sequence length="305" mass="35760">MFGRTSQRKTDPDRFAKLAPVEIAWRDRQQYLELCGYMLRRRYHPEWQPSWKKDPTIRDRDAEDSISTHMLRHNLMDARRISDGRLVQLKRIATQSDELNIARQLSSPEYRSDPRNHCVPILDVFPDADDPKMSYIVMPFLRYVDSPPFESVENMFDCVNQLLEGLVFLHDHGIAHRDCAFKNLMMDATSLFPDGFHPMYTDCLPQDITLSATQLSRNDVPVTYYYVDFGISTWLKSEDTDRLVMGSDGLDQDVPELSDDVPYDPFKADIFILGNFFRQNFTQVRTIFLFGEKTSLTHQYRYIQM</sequence>
<evidence type="ECO:0000313" key="2">
    <source>
        <dbReference type="EMBL" id="VWO99326.1"/>
    </source>
</evidence>
<name>A0A5K1K1G6_9APHY</name>
<protein>
    <submittedName>
        <fullName evidence="2">Ubiquitin ligase complex F-box protein GRR1, putative</fullName>
    </submittedName>
</protein>
<dbReference type="Gene3D" id="1.10.510.10">
    <property type="entry name" value="Transferase(Phosphotransferase) domain 1"/>
    <property type="match status" value="1"/>
</dbReference>
<evidence type="ECO:0000259" key="1">
    <source>
        <dbReference type="PROSITE" id="PS50011"/>
    </source>
</evidence>
<gene>
    <name evidence="2" type="primary">Q4WJH3</name>
</gene>
<reference evidence="2" key="1">
    <citation type="submission" date="2019-10" db="EMBL/GenBank/DDBJ databases">
        <authorList>
            <person name="Nor Muhammad N."/>
        </authorList>
    </citation>
    <scope>NUCLEOTIDE SEQUENCE</scope>
</reference>
<feature type="domain" description="Protein kinase" evidence="1">
    <location>
        <begin position="1"/>
        <end position="305"/>
    </location>
</feature>
<dbReference type="GO" id="GO:0005524">
    <property type="term" value="F:ATP binding"/>
    <property type="evidence" value="ECO:0007669"/>
    <property type="project" value="InterPro"/>
</dbReference>
<dbReference type="AlphaFoldDB" id="A0A5K1K1G6"/>
<dbReference type="GO" id="GO:0004672">
    <property type="term" value="F:protein kinase activity"/>
    <property type="evidence" value="ECO:0007669"/>
    <property type="project" value="InterPro"/>
</dbReference>
<dbReference type="SUPFAM" id="SSF56112">
    <property type="entry name" value="Protein kinase-like (PK-like)"/>
    <property type="match status" value="1"/>
</dbReference>
<accession>A0A5K1K1G6</accession>
<dbReference type="EMBL" id="LR727562">
    <property type="protein sequence ID" value="VWO99326.1"/>
    <property type="molecule type" value="Genomic_DNA"/>
</dbReference>
<dbReference type="InterPro" id="IPR011009">
    <property type="entry name" value="Kinase-like_dom_sf"/>
</dbReference>
<keyword evidence="2" id="KW-0436">Ligase</keyword>
<dbReference type="PROSITE" id="PS50011">
    <property type="entry name" value="PROTEIN_KINASE_DOM"/>
    <property type="match status" value="1"/>
</dbReference>
<proteinExistence type="predicted"/>
<dbReference type="InterPro" id="IPR000719">
    <property type="entry name" value="Prot_kinase_dom"/>
</dbReference>